<evidence type="ECO:0000256" key="6">
    <source>
        <dbReference type="ARBA" id="ARBA00023203"/>
    </source>
</evidence>
<reference evidence="9" key="2">
    <citation type="submission" date="2022-10" db="EMBL/GenBank/DDBJ databases">
        <authorList>
            <consortium name="ENA_rothamsted_submissions"/>
            <consortium name="culmorum"/>
            <person name="King R."/>
        </authorList>
    </citation>
    <scope>NUCLEOTIDE SEQUENCE</scope>
</reference>
<dbReference type="Gene3D" id="3.90.1420.10">
    <property type="entry name" value="Rubisco LSMT, substrate-binding domain"/>
    <property type="match status" value="1"/>
</dbReference>
<sequence length="489" mass="56804">MGKKNEKSRGKLSQNKRNELKILSDAILLKSREMSNDPNHEFEIYNEIYNLLERIIKVESEVKLPFKSSRSEKTIENFIDWCANEGAKFDKIELKNIPDYGLGLVSKKSLKEGEIFIVIPDNMIFSYSKIENSIPDVLKQKIFSDCPLSENMSNVKLALALMIERMNSQSKFKPYFDVLPNKFSTVLYYTPTEMKELQGTLAFTSALKQVKYIIAQYAFLYKYIMVATNENDSVMEELRDNFTYEFYRWAVSCVMTRQNIIPKNDDINESVLIPAWDMANHTNGDINTQFNNETHQIESFSMKNFQVGEQVTIAYGNRSNLDFLIHNGFVFKENTNTDLFVKLNLNKSDPLFEDRLLLLKRIGLNDHQNYKISPELSDELLGFIRVFNMSEEQLTDWLKAEEIDVKDLLKQNLDFGKSFEIKIFQSLLIRVKILLKLYPTQLNDDIALLNSGNLSKIKLMLVQYRVIEKTILVNVESSLQNKLKQLNGH</sequence>
<reference evidence="9" key="1">
    <citation type="submission" date="2022-01" db="EMBL/GenBank/DDBJ databases">
        <authorList>
            <person name="King R."/>
        </authorList>
    </citation>
    <scope>NUCLEOTIDE SEQUENCE</scope>
</reference>
<evidence type="ECO:0000256" key="3">
    <source>
        <dbReference type="ARBA" id="ARBA00022603"/>
    </source>
</evidence>
<dbReference type="Pfam" id="PF09273">
    <property type="entry name" value="Rubis-subs-bind"/>
    <property type="match status" value="1"/>
</dbReference>
<dbReference type="OrthoDB" id="441812at2759"/>
<dbReference type="GO" id="GO:0005737">
    <property type="term" value="C:cytoplasm"/>
    <property type="evidence" value="ECO:0007669"/>
    <property type="project" value="UniProtKB-SubCell"/>
</dbReference>
<dbReference type="PROSITE" id="PS50280">
    <property type="entry name" value="SET"/>
    <property type="match status" value="1"/>
</dbReference>
<feature type="domain" description="SET" evidence="8">
    <location>
        <begin position="90"/>
        <end position="316"/>
    </location>
</feature>
<name>A0A9N9RJI0_9DIPT</name>
<dbReference type="InterPro" id="IPR025785">
    <property type="entry name" value="SETD3"/>
</dbReference>
<keyword evidence="2" id="KW-0963">Cytoplasm</keyword>
<keyword evidence="6" id="KW-0009">Actin-binding</keyword>
<dbReference type="Proteomes" id="UP001153620">
    <property type="component" value="Chromosome 1"/>
</dbReference>
<dbReference type="Pfam" id="PF00856">
    <property type="entry name" value="SET"/>
    <property type="match status" value="1"/>
</dbReference>
<comment type="similarity">
    <text evidence="7">Belongs to the class V-like SAM-binding methyltransferase superfamily. SETD3 actin-histidine methyltransferase family.</text>
</comment>
<organism evidence="9 10">
    <name type="scientific">Chironomus riparius</name>
    <dbReference type="NCBI Taxonomy" id="315576"/>
    <lineage>
        <taxon>Eukaryota</taxon>
        <taxon>Metazoa</taxon>
        <taxon>Ecdysozoa</taxon>
        <taxon>Arthropoda</taxon>
        <taxon>Hexapoda</taxon>
        <taxon>Insecta</taxon>
        <taxon>Pterygota</taxon>
        <taxon>Neoptera</taxon>
        <taxon>Endopterygota</taxon>
        <taxon>Diptera</taxon>
        <taxon>Nematocera</taxon>
        <taxon>Chironomoidea</taxon>
        <taxon>Chironomidae</taxon>
        <taxon>Chironominae</taxon>
        <taxon>Chironomus</taxon>
    </lineage>
</organism>
<evidence type="ECO:0000256" key="7">
    <source>
        <dbReference type="PROSITE-ProRule" id="PRU00898"/>
    </source>
</evidence>
<dbReference type="GO" id="GO:0018064">
    <property type="term" value="F:protein-L-histidine N-tele-methyltransferase activity"/>
    <property type="evidence" value="ECO:0007669"/>
    <property type="project" value="UniProtKB-EC"/>
</dbReference>
<evidence type="ECO:0000256" key="5">
    <source>
        <dbReference type="ARBA" id="ARBA00022691"/>
    </source>
</evidence>
<dbReference type="InterPro" id="IPR046341">
    <property type="entry name" value="SET_dom_sf"/>
</dbReference>
<keyword evidence="4 7" id="KW-0808">Transferase</keyword>
<dbReference type="PROSITE" id="PS51565">
    <property type="entry name" value="SAM_MT85_SETD3"/>
    <property type="match status" value="1"/>
</dbReference>
<keyword evidence="10" id="KW-1185">Reference proteome</keyword>
<dbReference type="SUPFAM" id="SSF82199">
    <property type="entry name" value="SET domain"/>
    <property type="match status" value="1"/>
</dbReference>
<dbReference type="GO" id="GO:0016279">
    <property type="term" value="F:protein-lysine N-methyltransferase activity"/>
    <property type="evidence" value="ECO:0007669"/>
    <property type="project" value="TreeGrafter"/>
</dbReference>
<gene>
    <name evidence="9" type="ORF">CHIRRI_LOCUS2261</name>
</gene>
<dbReference type="PANTHER" id="PTHR13271:SF47">
    <property type="entry name" value="ACTIN-HISTIDINE N-METHYLTRANSFERASE"/>
    <property type="match status" value="1"/>
</dbReference>
<dbReference type="EMBL" id="OU895877">
    <property type="protein sequence ID" value="CAG9799292.1"/>
    <property type="molecule type" value="Genomic_DNA"/>
</dbReference>
<comment type="catalytic activity">
    <reaction evidence="7">
        <text>L-histidyl-[protein] + S-adenosyl-L-methionine = N(tele)-methyl-L-histidyl-[protein] + S-adenosyl-L-homocysteine + H(+)</text>
        <dbReference type="Rhea" id="RHEA:19369"/>
        <dbReference type="Rhea" id="RHEA-COMP:9745"/>
        <dbReference type="Rhea" id="RHEA-COMP:11600"/>
        <dbReference type="ChEBI" id="CHEBI:15378"/>
        <dbReference type="ChEBI" id="CHEBI:16367"/>
        <dbReference type="ChEBI" id="CHEBI:29979"/>
        <dbReference type="ChEBI" id="CHEBI:57856"/>
        <dbReference type="ChEBI" id="CHEBI:59789"/>
        <dbReference type="EC" id="2.1.1.85"/>
    </reaction>
</comment>
<keyword evidence="3 7" id="KW-0489">Methyltransferase</keyword>
<dbReference type="InterPro" id="IPR015353">
    <property type="entry name" value="Rubisco_LSMT_subst-bd"/>
</dbReference>
<evidence type="ECO:0000256" key="2">
    <source>
        <dbReference type="ARBA" id="ARBA00022490"/>
    </source>
</evidence>
<comment type="subcellular location">
    <subcellularLocation>
        <location evidence="1">Cytoplasm</location>
    </subcellularLocation>
</comment>
<dbReference type="InterPro" id="IPR044428">
    <property type="entry name" value="SETD3_SET"/>
</dbReference>
<dbReference type="Gene3D" id="3.90.1410.10">
    <property type="entry name" value="set domain protein methyltransferase, domain 1"/>
    <property type="match status" value="1"/>
</dbReference>
<dbReference type="GO" id="GO:0003779">
    <property type="term" value="F:actin binding"/>
    <property type="evidence" value="ECO:0007669"/>
    <property type="project" value="UniProtKB-KW"/>
</dbReference>
<evidence type="ECO:0000259" key="8">
    <source>
        <dbReference type="PROSITE" id="PS50280"/>
    </source>
</evidence>
<keyword evidence="5 7" id="KW-0949">S-adenosyl-L-methionine</keyword>
<dbReference type="InterPro" id="IPR001214">
    <property type="entry name" value="SET_dom"/>
</dbReference>
<evidence type="ECO:0000313" key="10">
    <source>
        <dbReference type="Proteomes" id="UP001153620"/>
    </source>
</evidence>
<dbReference type="GO" id="GO:0032259">
    <property type="term" value="P:methylation"/>
    <property type="evidence" value="ECO:0007669"/>
    <property type="project" value="UniProtKB-KW"/>
</dbReference>
<dbReference type="AlphaFoldDB" id="A0A9N9RJI0"/>
<dbReference type="SUPFAM" id="SSF81822">
    <property type="entry name" value="RuBisCo LSMT C-terminal, substrate-binding domain"/>
    <property type="match status" value="1"/>
</dbReference>
<protein>
    <recommendedName>
        <fullName evidence="7">protein-histidine N-methyltransferase</fullName>
        <ecNumber evidence="7">2.1.1.85</ecNumber>
    </recommendedName>
</protein>
<evidence type="ECO:0000256" key="4">
    <source>
        <dbReference type="ARBA" id="ARBA00022679"/>
    </source>
</evidence>
<dbReference type="InterPro" id="IPR036464">
    <property type="entry name" value="Rubisco_LSMT_subst-bd_sf"/>
</dbReference>
<evidence type="ECO:0000256" key="1">
    <source>
        <dbReference type="ARBA" id="ARBA00004496"/>
    </source>
</evidence>
<dbReference type="PANTHER" id="PTHR13271">
    <property type="entry name" value="UNCHARACTERIZED PUTATIVE METHYLTRANSFERASE"/>
    <property type="match status" value="1"/>
</dbReference>
<dbReference type="EC" id="2.1.1.85" evidence="7"/>
<dbReference type="CDD" id="cd19176">
    <property type="entry name" value="SET_SETD3"/>
    <property type="match status" value="1"/>
</dbReference>
<accession>A0A9N9RJI0</accession>
<evidence type="ECO:0000313" key="9">
    <source>
        <dbReference type="EMBL" id="CAG9799292.1"/>
    </source>
</evidence>
<proteinExistence type="inferred from homology"/>
<dbReference type="InterPro" id="IPR050600">
    <property type="entry name" value="SETD3_SETD6_MTase"/>
</dbReference>